<evidence type="ECO:0000256" key="2">
    <source>
        <dbReference type="ARBA" id="ARBA00004613"/>
    </source>
</evidence>
<dbReference type="STRING" id="225848.Sps_05549"/>
<dbReference type="EMBL" id="CP014782">
    <property type="protein sequence ID" value="AQS40612.1"/>
    <property type="molecule type" value="Genomic_DNA"/>
</dbReference>
<keyword evidence="5" id="KW-0653">Protein transport</keyword>
<dbReference type="KEGG" id="spsw:Sps_05549"/>
<dbReference type="Gene3D" id="1.20.58.90">
    <property type="match status" value="1"/>
</dbReference>
<dbReference type="OrthoDB" id="6402055at2"/>
<dbReference type="NCBIfam" id="TIGR02105">
    <property type="entry name" value="III_needle"/>
    <property type="match status" value="1"/>
</dbReference>
<proteinExistence type="inferred from homology"/>
<name>A0A1S6HYT4_9GAMM</name>
<dbReference type="GO" id="GO:0030254">
    <property type="term" value="P:protein secretion by the type III secretion system"/>
    <property type="evidence" value="ECO:0007669"/>
    <property type="project" value="InterPro"/>
</dbReference>
<dbReference type="InterPro" id="IPR037203">
    <property type="entry name" value="T3SS_needle-like_sf"/>
</dbReference>
<evidence type="ECO:0000256" key="1">
    <source>
        <dbReference type="ARBA" id="ARBA00004241"/>
    </source>
</evidence>
<comment type="similarity">
    <text evidence="7">Belongs to the SctF family.</text>
</comment>
<gene>
    <name evidence="8" type="ORF">Sps_05549</name>
</gene>
<keyword evidence="3" id="KW-0813">Transport</keyword>
<organism evidence="8 9">
    <name type="scientific">Shewanella psychrophila</name>
    <dbReference type="NCBI Taxonomy" id="225848"/>
    <lineage>
        <taxon>Bacteria</taxon>
        <taxon>Pseudomonadati</taxon>
        <taxon>Pseudomonadota</taxon>
        <taxon>Gammaproteobacteria</taxon>
        <taxon>Alteromonadales</taxon>
        <taxon>Shewanellaceae</taxon>
        <taxon>Shewanella</taxon>
    </lineage>
</organism>
<dbReference type="RefSeq" id="WP_077755385.1">
    <property type="nucleotide sequence ID" value="NZ_CP014782.1"/>
</dbReference>
<keyword evidence="6" id="KW-0843">Virulence</keyword>
<comment type="subcellular location">
    <subcellularLocation>
        <location evidence="1">Cell surface</location>
    </subcellularLocation>
    <subcellularLocation>
        <location evidence="2">Secreted</location>
    </subcellularLocation>
</comment>
<dbReference type="GO" id="GO:0030257">
    <property type="term" value="C:type III protein secretion system complex"/>
    <property type="evidence" value="ECO:0007669"/>
    <property type="project" value="InterPro"/>
</dbReference>
<evidence type="ECO:0000256" key="4">
    <source>
        <dbReference type="ARBA" id="ARBA00022525"/>
    </source>
</evidence>
<dbReference type="Pfam" id="PF09392">
    <property type="entry name" value="T3SS_needle_F"/>
    <property type="match status" value="1"/>
</dbReference>
<evidence type="ECO:0000313" key="8">
    <source>
        <dbReference type="EMBL" id="AQS40612.1"/>
    </source>
</evidence>
<dbReference type="GO" id="GO:0005576">
    <property type="term" value="C:extracellular region"/>
    <property type="evidence" value="ECO:0007669"/>
    <property type="project" value="UniProtKB-SubCell"/>
</dbReference>
<evidence type="ECO:0000256" key="3">
    <source>
        <dbReference type="ARBA" id="ARBA00022448"/>
    </source>
</evidence>
<keyword evidence="9" id="KW-1185">Reference proteome</keyword>
<dbReference type="InterPro" id="IPR011841">
    <property type="entry name" value="T3SS_needle_YscF"/>
</dbReference>
<keyword evidence="4" id="KW-0964">Secreted</keyword>
<evidence type="ECO:0000256" key="5">
    <source>
        <dbReference type="ARBA" id="ARBA00022927"/>
    </source>
</evidence>
<accession>A0A1S6HYT4</accession>
<dbReference type="AlphaFoldDB" id="A0A1S6HYT4"/>
<sequence>MAGVGGTGPTGTGGPAELDLNTVVSSIDVALASANANVKAKIGGVSGEGADDPAKLAELQHAINSWSVMYNIRSTVVKSIKDVMMSIMQKV</sequence>
<dbReference type="SUPFAM" id="SSF140129">
    <property type="entry name" value="MxiH-like"/>
    <property type="match status" value="1"/>
</dbReference>
<dbReference type="InterPro" id="IPR021123">
    <property type="entry name" value="T3SS_needle-like"/>
</dbReference>
<dbReference type="GO" id="GO:0009986">
    <property type="term" value="C:cell surface"/>
    <property type="evidence" value="ECO:0007669"/>
    <property type="project" value="UniProtKB-SubCell"/>
</dbReference>
<evidence type="ECO:0000256" key="6">
    <source>
        <dbReference type="ARBA" id="ARBA00023026"/>
    </source>
</evidence>
<evidence type="ECO:0000313" key="9">
    <source>
        <dbReference type="Proteomes" id="UP000189545"/>
    </source>
</evidence>
<evidence type="ECO:0000256" key="7">
    <source>
        <dbReference type="ARBA" id="ARBA00035658"/>
    </source>
</evidence>
<protein>
    <submittedName>
        <fullName evidence="8">Type III secretion system major needle protein, YscF/MxiH/PrgI family</fullName>
    </submittedName>
</protein>
<reference evidence="8 9" key="1">
    <citation type="submission" date="2016-03" db="EMBL/GenBank/DDBJ databases">
        <title>Complete genome sequence of Shewanella psychrophila WP2, a deep sea bacterium isolated from west Pacific sediment.</title>
        <authorList>
            <person name="Xu G."/>
            <person name="Jian H."/>
        </authorList>
    </citation>
    <scope>NUCLEOTIDE SEQUENCE [LARGE SCALE GENOMIC DNA]</scope>
    <source>
        <strain evidence="8 9">WP2</strain>
    </source>
</reference>
<dbReference type="Proteomes" id="UP000189545">
    <property type="component" value="Chromosome"/>
</dbReference>